<dbReference type="PANTHER" id="PTHR48168:SF1">
    <property type="entry name" value="RNA GUANINE-N7 METHYLTRANSFERASE ACTIVATING SUBUNIT-RELATED"/>
    <property type="match status" value="1"/>
</dbReference>
<evidence type="ECO:0000313" key="8">
    <source>
        <dbReference type="RefSeq" id="XP_032831838.1"/>
    </source>
</evidence>
<dbReference type="Proteomes" id="UP001318040">
    <property type="component" value="Chromosome 57"/>
</dbReference>
<evidence type="ECO:0000313" key="12">
    <source>
        <dbReference type="RefSeq" id="XP_032831842.1"/>
    </source>
</evidence>
<dbReference type="RefSeq" id="XP_032831841.1">
    <property type="nucleotide sequence ID" value="XM_032975950.1"/>
</dbReference>
<feature type="compositionally biased region" description="Acidic residues" evidence="4">
    <location>
        <begin position="50"/>
        <end position="61"/>
    </location>
</feature>
<comment type="subcellular location">
    <subcellularLocation>
        <location evidence="1">Nucleus</location>
    </subcellularLocation>
</comment>
<evidence type="ECO:0000313" key="7">
    <source>
        <dbReference type="RefSeq" id="XP_032831837.1"/>
    </source>
</evidence>
<dbReference type="RefSeq" id="XP_032831840.1">
    <property type="nucleotide sequence ID" value="XM_032975949.1"/>
</dbReference>
<keyword evidence="2" id="KW-0539">Nucleus</keyword>
<dbReference type="PANTHER" id="PTHR48168">
    <property type="entry name" value="RNA GUANINE-7 METHYLTRANSFERASE-ACTIVATING SUBUNIT-LIKE (PSEUDOGENE)-RELATED"/>
    <property type="match status" value="1"/>
</dbReference>
<feature type="region of interest" description="Disordered" evidence="4">
    <location>
        <begin position="89"/>
        <end position="152"/>
    </location>
</feature>
<keyword evidence="6 7" id="KW-0489">Methyltransferase</keyword>
<dbReference type="Pfam" id="PF15320">
    <property type="entry name" value="RAM"/>
    <property type="match status" value="1"/>
</dbReference>
<evidence type="ECO:0000313" key="9">
    <source>
        <dbReference type="RefSeq" id="XP_032831839.1"/>
    </source>
</evidence>
<gene>
    <name evidence="6 7 8 9 10 11 12 13" type="primary">RAMAC</name>
</gene>
<evidence type="ECO:0000313" key="5">
    <source>
        <dbReference type="Proteomes" id="UP001318040"/>
    </source>
</evidence>
<dbReference type="RefSeq" id="XP_032831843.1">
    <property type="nucleotide sequence ID" value="XM_032975952.1"/>
</dbReference>
<dbReference type="RefSeq" id="XP_032831839.1">
    <property type="nucleotide sequence ID" value="XM_032975948.1"/>
</dbReference>
<evidence type="ECO:0000313" key="13">
    <source>
        <dbReference type="RefSeq" id="XP_032831843.1"/>
    </source>
</evidence>
<proteinExistence type="inferred from homology"/>
<evidence type="ECO:0000313" key="10">
    <source>
        <dbReference type="RefSeq" id="XP_032831840.1"/>
    </source>
</evidence>
<keyword evidence="5" id="KW-1185">Reference proteome</keyword>
<feature type="region of interest" description="Disordered" evidence="4">
    <location>
        <begin position="1"/>
        <end position="63"/>
    </location>
</feature>
<comment type="similarity">
    <text evidence="3">Belongs to the RAM family.</text>
</comment>
<dbReference type="AlphaFoldDB" id="A0AAJ7U9W8"/>
<evidence type="ECO:0000256" key="3">
    <source>
        <dbReference type="ARBA" id="ARBA00034716"/>
    </source>
</evidence>
<dbReference type="RefSeq" id="XP_032831838.1">
    <property type="nucleotide sequence ID" value="XM_032975947.1"/>
</dbReference>
<dbReference type="GeneID" id="116955016"/>
<name>A0AAJ7U9W8_PETMA</name>
<dbReference type="GO" id="GO:0106005">
    <property type="term" value="P:RNA 5'-cap (guanine-N7)-methylation"/>
    <property type="evidence" value="ECO:0007669"/>
    <property type="project" value="InterPro"/>
</dbReference>
<dbReference type="InterPro" id="IPR028271">
    <property type="entry name" value="RAMAC"/>
</dbReference>
<dbReference type="GO" id="GO:0008168">
    <property type="term" value="F:methyltransferase activity"/>
    <property type="evidence" value="ECO:0007669"/>
    <property type="project" value="UniProtKB-KW"/>
</dbReference>
<evidence type="ECO:0000313" key="6">
    <source>
        <dbReference type="RefSeq" id="XP_032831836.1"/>
    </source>
</evidence>
<evidence type="ECO:0000256" key="4">
    <source>
        <dbReference type="SAM" id="MobiDB-lite"/>
    </source>
</evidence>
<dbReference type="RefSeq" id="XP_032831837.1">
    <property type="nucleotide sequence ID" value="XM_032975946.1"/>
</dbReference>
<dbReference type="RefSeq" id="XP_032831842.1">
    <property type="nucleotide sequence ID" value="XM_032975951.1"/>
</dbReference>
<organism evidence="5 9">
    <name type="scientific">Petromyzon marinus</name>
    <name type="common">Sea lamprey</name>
    <dbReference type="NCBI Taxonomy" id="7757"/>
    <lineage>
        <taxon>Eukaryota</taxon>
        <taxon>Metazoa</taxon>
        <taxon>Chordata</taxon>
        <taxon>Craniata</taxon>
        <taxon>Vertebrata</taxon>
        <taxon>Cyclostomata</taxon>
        <taxon>Hyperoartia</taxon>
        <taxon>Petromyzontiformes</taxon>
        <taxon>Petromyzontidae</taxon>
        <taxon>Petromyzon</taxon>
    </lineage>
</organism>
<keyword evidence="6 7" id="KW-0808">Transferase</keyword>
<evidence type="ECO:0000313" key="11">
    <source>
        <dbReference type="RefSeq" id="XP_032831841.1"/>
    </source>
</evidence>
<dbReference type="KEGG" id="pmrn:116955016"/>
<feature type="compositionally biased region" description="Polar residues" evidence="4">
    <location>
        <begin position="1"/>
        <end position="18"/>
    </location>
</feature>
<evidence type="ECO:0000256" key="1">
    <source>
        <dbReference type="ARBA" id="ARBA00004123"/>
    </source>
</evidence>
<sequence>MSNSPSTNVAEQRSSASKTEMEAAKEVIQGEEEEEEQVERSEEAEKENKEEEEEGDAGCDDDYNRLFARRFTAEDKDFQEFFSRPAELPPVVWNWRPRGGRNDRRFDRRDRDGRRGEGSDGGWGRHGEGGRGSYHRDDRFNPYRRSNPHPYR</sequence>
<dbReference type="GO" id="GO:0003723">
    <property type="term" value="F:RNA binding"/>
    <property type="evidence" value="ECO:0007669"/>
    <property type="project" value="InterPro"/>
</dbReference>
<feature type="compositionally biased region" description="Basic and acidic residues" evidence="4">
    <location>
        <begin position="100"/>
        <end position="141"/>
    </location>
</feature>
<protein>
    <submittedName>
        <fullName evidence="6 7">RNA guanine-N7 methyltransferase activating subunit</fullName>
    </submittedName>
</protein>
<dbReference type="RefSeq" id="XP_032831836.1">
    <property type="nucleotide sequence ID" value="XM_032975945.1"/>
</dbReference>
<evidence type="ECO:0000256" key="2">
    <source>
        <dbReference type="ARBA" id="ARBA00023242"/>
    </source>
</evidence>
<accession>A0AAJ7U9W8</accession>
<reference evidence="6 7" key="1">
    <citation type="submission" date="2025-04" db="UniProtKB">
        <authorList>
            <consortium name="RefSeq"/>
        </authorList>
    </citation>
    <scope>IDENTIFICATION</scope>
    <source>
        <tissue evidence="6 7">Sperm</tissue>
    </source>
</reference>
<dbReference type="GO" id="GO:0031533">
    <property type="term" value="C:mRNA capping enzyme complex"/>
    <property type="evidence" value="ECO:0007669"/>
    <property type="project" value="InterPro"/>
</dbReference>
<feature type="compositionally biased region" description="Basic and acidic residues" evidence="4">
    <location>
        <begin position="38"/>
        <end position="49"/>
    </location>
</feature>